<accession>A0A1B6QQR8</accession>
<evidence type="ECO:0000313" key="2">
    <source>
        <dbReference type="EMBL" id="KXG40262.1"/>
    </source>
</evidence>
<dbReference type="Proteomes" id="UP000000768">
    <property type="component" value="Chromosome 1"/>
</dbReference>
<evidence type="ECO:0000313" key="3">
    <source>
        <dbReference type="Proteomes" id="UP000000768"/>
    </source>
</evidence>
<proteinExistence type="predicted"/>
<protein>
    <submittedName>
        <fullName evidence="2">Uncharacterized protein</fullName>
    </submittedName>
</protein>
<evidence type="ECO:0000256" key="1">
    <source>
        <dbReference type="SAM" id="MobiDB-lite"/>
    </source>
</evidence>
<feature type="region of interest" description="Disordered" evidence="1">
    <location>
        <begin position="26"/>
        <end position="90"/>
    </location>
</feature>
<feature type="compositionally biased region" description="Low complexity" evidence="1">
    <location>
        <begin position="51"/>
        <end position="69"/>
    </location>
</feature>
<reference evidence="2 3" key="1">
    <citation type="journal article" date="2009" name="Nature">
        <title>The Sorghum bicolor genome and the diversification of grasses.</title>
        <authorList>
            <person name="Paterson A.H."/>
            <person name="Bowers J.E."/>
            <person name="Bruggmann R."/>
            <person name="Dubchak I."/>
            <person name="Grimwood J."/>
            <person name="Gundlach H."/>
            <person name="Haberer G."/>
            <person name="Hellsten U."/>
            <person name="Mitros T."/>
            <person name="Poliakov A."/>
            <person name="Schmutz J."/>
            <person name="Spannagl M."/>
            <person name="Tang H."/>
            <person name="Wang X."/>
            <person name="Wicker T."/>
            <person name="Bharti A.K."/>
            <person name="Chapman J."/>
            <person name="Feltus F.A."/>
            <person name="Gowik U."/>
            <person name="Grigoriev I.V."/>
            <person name="Lyons E."/>
            <person name="Maher C.A."/>
            <person name="Martis M."/>
            <person name="Narechania A."/>
            <person name="Otillar R.P."/>
            <person name="Penning B.W."/>
            <person name="Salamov A.A."/>
            <person name="Wang Y."/>
            <person name="Zhang L."/>
            <person name="Carpita N.C."/>
            <person name="Freeling M."/>
            <person name="Gingle A.R."/>
            <person name="Hash C.T."/>
            <person name="Keller B."/>
            <person name="Klein P."/>
            <person name="Kresovich S."/>
            <person name="McCann M.C."/>
            <person name="Ming R."/>
            <person name="Peterson D.G."/>
            <person name="Mehboob-ur-Rahman"/>
            <person name="Ware D."/>
            <person name="Westhoff P."/>
            <person name="Mayer K.F."/>
            <person name="Messing J."/>
            <person name="Rokhsar D.S."/>
        </authorList>
    </citation>
    <scope>NUCLEOTIDE SEQUENCE [LARGE SCALE GENOMIC DNA]</scope>
    <source>
        <strain evidence="3">cv. BTx623</strain>
    </source>
</reference>
<dbReference type="EMBL" id="CM000760">
    <property type="protein sequence ID" value="KXG40262.1"/>
    <property type="molecule type" value="Genomic_DNA"/>
</dbReference>
<gene>
    <name evidence="2" type="ORF">SORBI_3001G519600</name>
</gene>
<dbReference type="Gramene" id="KXG40262">
    <property type="protein sequence ID" value="KXG40262"/>
    <property type="gene ID" value="SORBI_3001G519600"/>
</dbReference>
<sequence>MDCLFHIFLSSYTSAHSAASLPPTVARLTSDRRRPYHPATRPEAAPLPRDATGSGTAPPPSGGLLPLAATGGGPAPPGRRRTRARKAPSLLLSSSPADAALSWLACARPPPPQWTTAFCSCSMTKRSTCKPAEVRSRGRYPHAS</sequence>
<dbReference type="AlphaFoldDB" id="A0A1B6QQR8"/>
<name>A0A1B6QQR8_SORBI</name>
<keyword evidence="3" id="KW-1185">Reference proteome</keyword>
<reference evidence="3" key="2">
    <citation type="journal article" date="2018" name="Plant J.">
        <title>The Sorghum bicolor reference genome: improved assembly, gene annotations, a transcriptome atlas, and signatures of genome organization.</title>
        <authorList>
            <person name="McCormick R.F."/>
            <person name="Truong S.K."/>
            <person name="Sreedasyam A."/>
            <person name="Jenkins J."/>
            <person name="Shu S."/>
            <person name="Sims D."/>
            <person name="Kennedy M."/>
            <person name="Amirebrahimi M."/>
            <person name="Weers B.D."/>
            <person name="McKinley B."/>
            <person name="Mattison A."/>
            <person name="Morishige D.T."/>
            <person name="Grimwood J."/>
            <person name="Schmutz J."/>
            <person name="Mullet J.E."/>
        </authorList>
    </citation>
    <scope>NUCLEOTIDE SEQUENCE [LARGE SCALE GENOMIC DNA]</scope>
    <source>
        <strain evidence="3">cv. BTx623</strain>
    </source>
</reference>
<organism evidence="2 3">
    <name type="scientific">Sorghum bicolor</name>
    <name type="common">Sorghum</name>
    <name type="synonym">Sorghum vulgare</name>
    <dbReference type="NCBI Taxonomy" id="4558"/>
    <lineage>
        <taxon>Eukaryota</taxon>
        <taxon>Viridiplantae</taxon>
        <taxon>Streptophyta</taxon>
        <taxon>Embryophyta</taxon>
        <taxon>Tracheophyta</taxon>
        <taxon>Spermatophyta</taxon>
        <taxon>Magnoliopsida</taxon>
        <taxon>Liliopsida</taxon>
        <taxon>Poales</taxon>
        <taxon>Poaceae</taxon>
        <taxon>PACMAD clade</taxon>
        <taxon>Panicoideae</taxon>
        <taxon>Andropogonodae</taxon>
        <taxon>Andropogoneae</taxon>
        <taxon>Sorghinae</taxon>
        <taxon>Sorghum</taxon>
    </lineage>
</organism>
<dbReference type="InParanoid" id="A0A1B6QQR8"/>